<evidence type="ECO:0000256" key="3">
    <source>
        <dbReference type="PROSITE-ProRule" id="PRU00169"/>
    </source>
</evidence>
<evidence type="ECO:0000256" key="4">
    <source>
        <dbReference type="SAM" id="Coils"/>
    </source>
</evidence>
<keyword evidence="4" id="KW-0175">Coiled coil</keyword>
<dbReference type="CDD" id="cd00130">
    <property type="entry name" value="PAS"/>
    <property type="match status" value="4"/>
</dbReference>
<evidence type="ECO:0000256" key="1">
    <source>
        <dbReference type="ARBA" id="ARBA00022553"/>
    </source>
</evidence>
<dbReference type="InterPro" id="IPR013655">
    <property type="entry name" value="PAS_fold_3"/>
</dbReference>
<dbReference type="CDD" id="cd16922">
    <property type="entry name" value="HATPase_EvgS-ArcB-TorS-like"/>
    <property type="match status" value="1"/>
</dbReference>
<keyword evidence="10" id="KW-1185">Reference proteome</keyword>
<dbReference type="InterPro" id="IPR000014">
    <property type="entry name" value="PAS"/>
</dbReference>
<feature type="domain" description="Histidine kinase" evidence="5">
    <location>
        <begin position="1305"/>
        <end position="1523"/>
    </location>
</feature>
<evidence type="ECO:0000313" key="9">
    <source>
        <dbReference type="EMBL" id="NQE34239.1"/>
    </source>
</evidence>
<feature type="coiled-coil region" evidence="4">
    <location>
        <begin position="324"/>
        <end position="351"/>
    </location>
</feature>
<feature type="domain" description="PAC" evidence="8">
    <location>
        <begin position="944"/>
        <end position="996"/>
    </location>
</feature>
<feature type="domain" description="PAS" evidence="7">
    <location>
        <begin position="748"/>
        <end position="789"/>
    </location>
</feature>
<evidence type="ECO:0000259" key="8">
    <source>
        <dbReference type="PROSITE" id="PS50113"/>
    </source>
</evidence>
<dbReference type="PROSITE" id="PS50113">
    <property type="entry name" value="PAC"/>
    <property type="match status" value="3"/>
</dbReference>
<dbReference type="PANTHER" id="PTHR43547">
    <property type="entry name" value="TWO-COMPONENT HISTIDINE KINASE"/>
    <property type="match status" value="1"/>
</dbReference>
<organism evidence="9 10">
    <name type="scientific">Microcoleus asticus IPMA8</name>
    <dbReference type="NCBI Taxonomy" id="2563858"/>
    <lineage>
        <taxon>Bacteria</taxon>
        <taxon>Bacillati</taxon>
        <taxon>Cyanobacteriota</taxon>
        <taxon>Cyanophyceae</taxon>
        <taxon>Oscillatoriophycideae</taxon>
        <taxon>Oscillatoriales</taxon>
        <taxon>Microcoleaceae</taxon>
        <taxon>Microcoleus</taxon>
        <taxon>Microcoleus asticus</taxon>
    </lineage>
</organism>
<dbReference type="SMART" id="SM00388">
    <property type="entry name" value="HisKA"/>
    <property type="match status" value="2"/>
</dbReference>
<comment type="caution">
    <text evidence="9">The sequence shown here is derived from an EMBL/GenBank/DDBJ whole genome shotgun (WGS) entry which is preliminary data.</text>
</comment>
<dbReference type="SMART" id="SM00091">
    <property type="entry name" value="PAS"/>
    <property type="match status" value="4"/>
</dbReference>
<dbReference type="InterPro" id="IPR003018">
    <property type="entry name" value="GAF"/>
</dbReference>
<proteinExistence type="predicted"/>
<dbReference type="PROSITE" id="PS50109">
    <property type="entry name" value="HIS_KIN"/>
    <property type="match status" value="1"/>
</dbReference>
<dbReference type="Pfam" id="PF08447">
    <property type="entry name" value="PAS_3"/>
    <property type="match status" value="1"/>
</dbReference>
<dbReference type="InterPro" id="IPR000700">
    <property type="entry name" value="PAS-assoc_C"/>
</dbReference>
<evidence type="ECO:0000259" key="5">
    <source>
        <dbReference type="PROSITE" id="PS50109"/>
    </source>
</evidence>
<dbReference type="Pfam" id="PF08448">
    <property type="entry name" value="PAS_4"/>
    <property type="match status" value="1"/>
</dbReference>
<dbReference type="PROSITE" id="PS50112">
    <property type="entry name" value="PAS"/>
    <property type="match status" value="4"/>
</dbReference>
<dbReference type="Pfam" id="PF02518">
    <property type="entry name" value="HATPase_c"/>
    <property type="match status" value="1"/>
</dbReference>
<dbReference type="InterPro" id="IPR001789">
    <property type="entry name" value="Sig_transdc_resp-reg_receiver"/>
</dbReference>
<reference evidence="9 10" key="1">
    <citation type="journal article" date="2020" name="Sci. Rep.">
        <title>A novel cyanobacterial geosmin producer, revising GeoA distribution and dispersion patterns in Bacteria.</title>
        <authorList>
            <person name="Churro C."/>
            <person name="Semedo-Aguiar A.P."/>
            <person name="Silva A.D."/>
            <person name="Pereira-Leal J.B."/>
            <person name="Leite R.B."/>
        </authorList>
    </citation>
    <scope>NUCLEOTIDE SEQUENCE [LARGE SCALE GENOMIC DNA]</scope>
    <source>
        <strain evidence="9 10">IPMA8</strain>
    </source>
</reference>
<name>A0ABX2CV21_9CYAN</name>
<evidence type="ECO:0000259" key="6">
    <source>
        <dbReference type="PROSITE" id="PS50110"/>
    </source>
</evidence>
<keyword evidence="9" id="KW-0808">Transferase</keyword>
<dbReference type="EMBL" id="SRRZ01000027">
    <property type="protein sequence ID" value="NQE34239.1"/>
    <property type="molecule type" value="Genomic_DNA"/>
</dbReference>
<feature type="domain" description="PAS" evidence="7">
    <location>
        <begin position="997"/>
        <end position="1070"/>
    </location>
</feature>
<dbReference type="Pfam" id="PF13185">
    <property type="entry name" value="GAF_2"/>
    <property type="match status" value="2"/>
</dbReference>
<dbReference type="EC" id="2.7.13.3" evidence="9"/>
<feature type="domain" description="Response regulatory" evidence="6">
    <location>
        <begin position="1545"/>
        <end position="1663"/>
    </location>
</feature>
<dbReference type="InterPro" id="IPR013656">
    <property type="entry name" value="PAS_4"/>
</dbReference>
<dbReference type="CDD" id="cd00082">
    <property type="entry name" value="HisKA"/>
    <property type="match status" value="2"/>
</dbReference>
<dbReference type="InterPro" id="IPR003661">
    <property type="entry name" value="HisK_dim/P_dom"/>
</dbReference>
<dbReference type="InterPro" id="IPR003594">
    <property type="entry name" value="HATPase_dom"/>
</dbReference>
<dbReference type="Pfam" id="PF00512">
    <property type="entry name" value="HisKA"/>
    <property type="match status" value="2"/>
</dbReference>
<dbReference type="SMART" id="SM00448">
    <property type="entry name" value="REC"/>
    <property type="match status" value="1"/>
</dbReference>
<feature type="domain" description="PAC" evidence="8">
    <location>
        <begin position="1072"/>
        <end position="1124"/>
    </location>
</feature>
<dbReference type="InterPro" id="IPR005467">
    <property type="entry name" value="His_kinase_dom"/>
</dbReference>
<feature type="modified residue" description="4-aspartylphosphate" evidence="3">
    <location>
        <position position="1594"/>
    </location>
</feature>
<feature type="domain" description="PAS" evidence="7">
    <location>
        <begin position="463"/>
        <end position="533"/>
    </location>
</feature>
<dbReference type="InterPro" id="IPR001610">
    <property type="entry name" value="PAC"/>
</dbReference>
<dbReference type="CDD" id="cd17580">
    <property type="entry name" value="REC_2_DhkD-like"/>
    <property type="match status" value="1"/>
</dbReference>
<dbReference type="SMART" id="SM00387">
    <property type="entry name" value="HATPase_c"/>
    <property type="match status" value="1"/>
</dbReference>
<gene>
    <name evidence="9" type="primary">rpfC_3</name>
    <name evidence="9" type="ORF">E5S67_01963</name>
</gene>
<keyword evidence="1 3" id="KW-0597">Phosphoprotein</keyword>
<accession>A0ABX2CV21</accession>
<protein>
    <submittedName>
        <fullName evidence="9">Sensory/regulatory protein RpfC</fullName>
        <ecNumber evidence="9">2.7.13.3</ecNumber>
    </submittedName>
</protein>
<dbReference type="NCBIfam" id="TIGR00229">
    <property type="entry name" value="sensory_box"/>
    <property type="match status" value="4"/>
</dbReference>
<dbReference type="Pfam" id="PF13426">
    <property type="entry name" value="PAS_9"/>
    <property type="match status" value="2"/>
</dbReference>
<evidence type="ECO:0000313" key="10">
    <source>
        <dbReference type="Proteomes" id="UP000702425"/>
    </source>
</evidence>
<evidence type="ECO:0000259" key="7">
    <source>
        <dbReference type="PROSITE" id="PS50112"/>
    </source>
</evidence>
<dbReference type="SMART" id="SM00086">
    <property type="entry name" value="PAC"/>
    <property type="match status" value="3"/>
</dbReference>
<feature type="domain" description="PAS" evidence="7">
    <location>
        <begin position="871"/>
        <end position="926"/>
    </location>
</feature>
<evidence type="ECO:0000256" key="2">
    <source>
        <dbReference type="ARBA" id="ARBA00023012"/>
    </source>
</evidence>
<dbReference type="PROSITE" id="PS50110">
    <property type="entry name" value="RESPONSE_REGULATORY"/>
    <property type="match status" value="1"/>
</dbReference>
<dbReference type="Pfam" id="PF00072">
    <property type="entry name" value="Response_reg"/>
    <property type="match status" value="1"/>
</dbReference>
<dbReference type="GO" id="GO:0004673">
    <property type="term" value="F:protein histidine kinase activity"/>
    <property type="evidence" value="ECO:0007669"/>
    <property type="project" value="UniProtKB-EC"/>
</dbReference>
<dbReference type="Proteomes" id="UP000702425">
    <property type="component" value="Unassembled WGS sequence"/>
</dbReference>
<dbReference type="PANTHER" id="PTHR43547:SF2">
    <property type="entry name" value="HYBRID SIGNAL TRANSDUCTION HISTIDINE KINASE C"/>
    <property type="match status" value="1"/>
</dbReference>
<feature type="domain" description="PAC" evidence="8">
    <location>
        <begin position="823"/>
        <end position="870"/>
    </location>
</feature>
<keyword evidence="2" id="KW-0902">Two-component regulatory system</keyword>
<dbReference type="Pfam" id="PF01590">
    <property type="entry name" value="GAF"/>
    <property type="match status" value="1"/>
</dbReference>
<dbReference type="SMART" id="SM00065">
    <property type="entry name" value="GAF"/>
    <property type="match status" value="3"/>
</dbReference>
<sequence>MRVNRSEEIPQELFAGGGEMGALIRSHDWSLSPLGAVEKWSQSLKTAMGIVLGSRYPMFIWWGHQMINLYNDAYIPILGKRHPAALGESAFNLWGDVWEVVGSQAEAVLNEGKSSWNKEALLIVERNGYPEETYFTFSYSPVPGDDGTPGGVFGAVSEETERVLNDRRLRTLRELGTETITAKTVEAACLVSATALTSNACDIPFALLYLLDADRTQARLASTTRLAAGTTASPEAIYLTTAETSQGWQLTQVVETGESKIVEDLEARFGLLPGGEWSQSPHQAVILPLARSGETFGFLIAGVSPFRVFDDDYKGFFDSIAGQVTTAISNARTYEQERKRLEALAEIDRAKTVFFSNVSDEFRTPLTLILGSTEEALTDRNVPLPAAHRERMEVVQRNGQRLLKLVNALLDFWGLEAGADDYLTKPFSDRELLARVETNVELAQLRREAMQQEQVLQPEAETAHQQVESILSSISDGFFALDRNWHYTYVNDRLCEIVFKQREELLGYNHWDLFPNTVDTDVYLQFHRAMSEQTPIQFEYLYLPWNRWFEYRVYPSADGLTIFATDITDRKQAELVLVEQKRLLELTASGRPLDECLSSLCASVSKLNPRTRACILVADAERLTFPYSITPGFEPSFAQGLKDAPINELAIGTCGEAVYSGTPVTCADIANDDRWSQGWRDLCVAHGVLACHSAPIKGTDNVPLGSLMLCFDEARMPTDLEYRLSDFATQVGTIVFDRDRSSLALRESEARLRRAIAIETVGVIFFQTDGTITETNDAFLRMSGYSREDTEQGLVRWDTMTPPEWMPHSLIAVEEFEATGRTTPYEKEYIRKDGSRWWALFAATQFNEAEGVEFIIDITDRKQAEVELRETEVRFRQMADTAPVLIWMSGTDKLCNYFNQPWLDFTGRTMQQEMGNGWLEGVHPDDCQHCLDTYVTAFDARQQFQMEYRLRRFDGVHRWFLDTGVPRFTLEGDFLGYIGSCIDITDRFQAEVALRQSESRLRLMIESAKDYAIFTLDLNGTIATWNSGAQRLLGYTDAEAIGCHGSIMFTPEDKEQGRAEKEREIALTQGQVENERWHLRKDGSRFWASGLMMPLQDETGNTQGFVNILQDKTAQRQANQRLHLLYEMTSDLLATEQPLALMNTLFSKLSAQLDLHCYYNFLVEEKDNRQKLHLSNFSGISEEVAAMMEWIDFGQHICGLVARDRRQIVVDREQLATNPHAQIIRSMGITAYAAQPLIARGRLLGTLSFGSLTRTCFTSEEIDLLQVTCDQVAIALERVNLTTSLQQQAEQLLQANRIKDEFLAVLSHELRSPLNPILGWSKLLQVRKFDEAKTAQALATIERNAKLQSELIEDLLDVSRILQGKLSLNPTSINLASTITTALETVRLAAGAKSIAVEVSLDSNVGAVSGDPTRLQQVVWNLLSNAVKFTPAGGRVEVRLEQVGNQAQITISDNGKGIPQEFQPHVFDYFRQADSATTRKFGGLGLGLAIVRYLVELHGGTVQADSPGEDLGATFTVRLPLMPIEPGVNDREQCSEASLNLKGVQVLVVDDDTDTREFLVFLLQQAQASVIWANSAGEALAALMEFKPDVLLSDIGMPDMDGYMLLRQVRALPPEQGGQIPAIALTAYAGDVNQQQALAAGFQRHIAKPVEPDELIGAIVNLIRRTE</sequence>